<evidence type="ECO:0008006" key="5">
    <source>
        <dbReference type="Google" id="ProtNLM"/>
    </source>
</evidence>
<dbReference type="STRING" id="49390.A0A068U7L9"/>
<feature type="compositionally biased region" description="Basic and acidic residues" evidence="2">
    <location>
        <begin position="392"/>
        <end position="402"/>
    </location>
</feature>
<name>A0A068U7L9_COFCA</name>
<dbReference type="GO" id="GO:0000419">
    <property type="term" value="C:RNA polymerase V complex"/>
    <property type="evidence" value="ECO:0007669"/>
    <property type="project" value="EnsemblPlants"/>
</dbReference>
<evidence type="ECO:0000313" key="3">
    <source>
        <dbReference type="EMBL" id="CDP04550.1"/>
    </source>
</evidence>
<organism evidence="3 4">
    <name type="scientific">Coffea canephora</name>
    <name type="common">Robusta coffee</name>
    <dbReference type="NCBI Taxonomy" id="49390"/>
    <lineage>
        <taxon>Eukaryota</taxon>
        <taxon>Viridiplantae</taxon>
        <taxon>Streptophyta</taxon>
        <taxon>Embryophyta</taxon>
        <taxon>Tracheophyta</taxon>
        <taxon>Spermatophyta</taxon>
        <taxon>Magnoliopsida</taxon>
        <taxon>eudicotyledons</taxon>
        <taxon>Gunneridae</taxon>
        <taxon>Pentapetalae</taxon>
        <taxon>asterids</taxon>
        <taxon>lamiids</taxon>
        <taxon>Gentianales</taxon>
        <taxon>Rubiaceae</taxon>
        <taxon>Ixoroideae</taxon>
        <taxon>Gardenieae complex</taxon>
        <taxon>Bertiereae - Coffeeae clade</taxon>
        <taxon>Coffeeae</taxon>
        <taxon>Coffea</taxon>
    </lineage>
</organism>
<keyword evidence="1" id="KW-0175">Coiled coil</keyword>
<protein>
    <recommendedName>
        <fullName evidence="5">Protein DEFECTIVE IN MERISTEM SILENCING 3</fullName>
    </recommendedName>
</protein>
<feature type="coiled-coil region" evidence="1">
    <location>
        <begin position="23"/>
        <end position="57"/>
    </location>
</feature>
<dbReference type="GO" id="GO:0080188">
    <property type="term" value="P:gene silencing by siRNA-directed DNA methylation"/>
    <property type="evidence" value="ECO:0007669"/>
    <property type="project" value="EnsemblPlants"/>
</dbReference>
<reference evidence="4" key="1">
    <citation type="journal article" date="2014" name="Science">
        <title>The coffee genome provides insight into the convergent evolution of caffeine biosynthesis.</title>
        <authorList>
            <person name="Denoeud F."/>
            <person name="Carretero-Paulet L."/>
            <person name="Dereeper A."/>
            <person name="Droc G."/>
            <person name="Guyot R."/>
            <person name="Pietrella M."/>
            <person name="Zheng C."/>
            <person name="Alberti A."/>
            <person name="Anthony F."/>
            <person name="Aprea G."/>
            <person name="Aury J.M."/>
            <person name="Bento P."/>
            <person name="Bernard M."/>
            <person name="Bocs S."/>
            <person name="Campa C."/>
            <person name="Cenci A."/>
            <person name="Combes M.C."/>
            <person name="Crouzillat D."/>
            <person name="Da Silva C."/>
            <person name="Daddiego L."/>
            <person name="De Bellis F."/>
            <person name="Dussert S."/>
            <person name="Garsmeur O."/>
            <person name="Gayraud T."/>
            <person name="Guignon V."/>
            <person name="Jahn K."/>
            <person name="Jamilloux V."/>
            <person name="Joet T."/>
            <person name="Labadie K."/>
            <person name="Lan T."/>
            <person name="Leclercq J."/>
            <person name="Lepelley M."/>
            <person name="Leroy T."/>
            <person name="Li L.T."/>
            <person name="Librado P."/>
            <person name="Lopez L."/>
            <person name="Munoz A."/>
            <person name="Noel B."/>
            <person name="Pallavicini A."/>
            <person name="Perrotta G."/>
            <person name="Poncet V."/>
            <person name="Pot D."/>
            <person name="Priyono X."/>
            <person name="Rigoreau M."/>
            <person name="Rouard M."/>
            <person name="Rozas J."/>
            <person name="Tranchant-Dubreuil C."/>
            <person name="VanBuren R."/>
            <person name="Zhang Q."/>
            <person name="Andrade A.C."/>
            <person name="Argout X."/>
            <person name="Bertrand B."/>
            <person name="de Kochko A."/>
            <person name="Graziosi G."/>
            <person name="Henry R.J."/>
            <person name="Jayarama X."/>
            <person name="Ming R."/>
            <person name="Nagai C."/>
            <person name="Rounsley S."/>
            <person name="Sankoff D."/>
            <person name="Giuliano G."/>
            <person name="Albert V.A."/>
            <person name="Wincker P."/>
            <person name="Lashermes P."/>
        </authorList>
    </citation>
    <scope>NUCLEOTIDE SEQUENCE [LARGE SCALE GENOMIC DNA]</scope>
    <source>
        <strain evidence="4">cv. DH200-94</strain>
    </source>
</reference>
<sequence>MAEKMDETRNGAYSQPLSFAYDSKKLEDDIHCLGLKIKQHEDNIKYLRQQVHRLDDSILDMQVALGKYHSSSTHRMENKDLSHVGSEEEMVEHILAHENSAAGTLFQLKACHESHASHLAWMKDVVGVVATLGNVEDDNLSRLLSEYLGTEKMLAVVCKTHNCVTALEAYDKEGFISKTSGLHELGASIERPLDGRFLAICLENLRPFVGNFVVNDPQRRLDIVKPRLPNGETPPGFLGFAVNMINIDKSNLYFVTSSGRGLRETLFYSLFSRLQVYRTREEMLRALPFMTDAALSLDGGIMRGAGMFCLGKGKDVVLRFPKNSGRSSLPKEYFETETAMKEEKWKKERLSEDIRREQIVLDQVKFNYEIKKQEFVKYLAESSSHSTQHQLQSERERLTPRS</sequence>
<dbReference type="InParanoid" id="A0A068U7L9"/>
<feature type="compositionally biased region" description="Low complexity" evidence="2">
    <location>
        <begin position="382"/>
        <end position="391"/>
    </location>
</feature>
<gene>
    <name evidence="3" type="ORF">GSCOC_T00017981001</name>
</gene>
<dbReference type="PhylomeDB" id="A0A068U7L9"/>
<proteinExistence type="predicted"/>
<feature type="region of interest" description="Disordered" evidence="2">
    <location>
        <begin position="382"/>
        <end position="402"/>
    </location>
</feature>
<dbReference type="Proteomes" id="UP000295252">
    <property type="component" value="Chromosome XI"/>
</dbReference>
<dbReference type="Gramene" id="CDP04550">
    <property type="protein sequence ID" value="CDP04550"/>
    <property type="gene ID" value="GSCOC_T00017981001"/>
</dbReference>
<dbReference type="PANTHER" id="PTHR33566:SF6">
    <property type="entry name" value="PROTEIN DEFECTIVE IN MERISTEM SILENCING 3"/>
    <property type="match status" value="1"/>
</dbReference>
<dbReference type="AlphaFoldDB" id="A0A068U7L9"/>
<dbReference type="PANTHER" id="PTHR33566">
    <property type="entry name" value="EN/SPM-LIKE TRANSPOSON-RELATED"/>
    <property type="match status" value="1"/>
</dbReference>
<accession>A0A068U7L9</accession>
<dbReference type="OrthoDB" id="10036779at2759"/>
<evidence type="ECO:0000313" key="4">
    <source>
        <dbReference type="Proteomes" id="UP000295252"/>
    </source>
</evidence>
<dbReference type="OMA" id="FEVICLE"/>
<evidence type="ECO:0000256" key="2">
    <source>
        <dbReference type="SAM" id="MobiDB-lite"/>
    </source>
</evidence>
<evidence type="ECO:0000256" key="1">
    <source>
        <dbReference type="SAM" id="Coils"/>
    </source>
</evidence>
<dbReference type="GO" id="GO:0042803">
    <property type="term" value="F:protein homodimerization activity"/>
    <property type="evidence" value="ECO:0007669"/>
    <property type="project" value="EnsemblPlants"/>
</dbReference>
<dbReference type="EMBL" id="HG739096">
    <property type="protein sequence ID" value="CDP04550.1"/>
    <property type="molecule type" value="Genomic_DNA"/>
</dbReference>
<dbReference type="FunCoup" id="A0A068U7L9">
    <property type="interactions" value="1315"/>
</dbReference>
<keyword evidence="4" id="KW-1185">Reference proteome</keyword>